<accession>A0A4R4Z6J0</accession>
<keyword evidence="1" id="KW-0732">Signal</keyword>
<dbReference type="OrthoDB" id="4244810at2"/>
<protein>
    <recommendedName>
        <fullName evidence="4">Streptomyces killer toxin-like beta/gamma crystallin domain-containing protein</fullName>
    </recommendedName>
</protein>
<dbReference type="Gene3D" id="2.60.20.30">
    <property type="match status" value="1"/>
</dbReference>
<reference evidence="2 3" key="1">
    <citation type="submission" date="2019-03" db="EMBL/GenBank/DDBJ databases">
        <title>Draft genome sequences of novel Actinobacteria.</title>
        <authorList>
            <person name="Sahin N."/>
            <person name="Ay H."/>
            <person name="Saygin H."/>
        </authorList>
    </citation>
    <scope>NUCLEOTIDE SEQUENCE [LARGE SCALE GENOMIC DNA]</scope>
    <source>
        <strain evidence="2 3">JCM 13523</strain>
    </source>
</reference>
<comment type="caution">
    <text evidence="2">The sequence shown here is derived from an EMBL/GenBank/DDBJ whole genome shotgun (WGS) entry which is preliminary data.</text>
</comment>
<evidence type="ECO:0008006" key="4">
    <source>
        <dbReference type="Google" id="ProtNLM"/>
    </source>
</evidence>
<gene>
    <name evidence="2" type="ORF">E1263_27595</name>
</gene>
<keyword evidence="3" id="KW-1185">Reference proteome</keyword>
<dbReference type="AlphaFoldDB" id="A0A4R4Z6J0"/>
<dbReference type="Proteomes" id="UP000295124">
    <property type="component" value="Unassembled WGS sequence"/>
</dbReference>
<evidence type="ECO:0000256" key="1">
    <source>
        <dbReference type="SAM" id="SignalP"/>
    </source>
</evidence>
<name>A0A4R4Z6J0_9ACTN</name>
<organism evidence="2 3">
    <name type="scientific">Kribbella antibiotica</name>
    <dbReference type="NCBI Taxonomy" id="190195"/>
    <lineage>
        <taxon>Bacteria</taxon>
        <taxon>Bacillati</taxon>
        <taxon>Actinomycetota</taxon>
        <taxon>Actinomycetes</taxon>
        <taxon>Propionibacteriales</taxon>
        <taxon>Kribbellaceae</taxon>
        <taxon>Kribbella</taxon>
    </lineage>
</organism>
<feature type="signal peptide" evidence="1">
    <location>
        <begin position="1"/>
        <end position="28"/>
    </location>
</feature>
<evidence type="ECO:0000313" key="2">
    <source>
        <dbReference type="EMBL" id="TDD53861.1"/>
    </source>
</evidence>
<sequence length="127" mass="13702">MFPRKIRVLLAGAVAAGLGFTGIQTASAAGVQRMYDDRVCRGNGDYFRVFSDDYPSAPLCFTGHGSLDVSIYRVTKVESGAYQASVNADGPQVVKFDPRTEFTTWTNGRAKITKVTLIASLVCPRGC</sequence>
<feature type="chain" id="PRO_5021024950" description="Streptomyces killer toxin-like beta/gamma crystallin domain-containing protein" evidence="1">
    <location>
        <begin position="29"/>
        <end position="127"/>
    </location>
</feature>
<dbReference type="EMBL" id="SMKX01000097">
    <property type="protein sequence ID" value="TDD53861.1"/>
    <property type="molecule type" value="Genomic_DNA"/>
</dbReference>
<dbReference type="InterPro" id="IPR015791">
    <property type="entry name" value="Antimic/Inh_G_crystallin-like"/>
</dbReference>
<evidence type="ECO:0000313" key="3">
    <source>
        <dbReference type="Proteomes" id="UP000295124"/>
    </source>
</evidence>
<dbReference type="RefSeq" id="WP_132172492.1">
    <property type="nucleotide sequence ID" value="NZ_SMKX01000097.1"/>
</dbReference>
<proteinExistence type="predicted"/>